<name>A0A919SZ58_9ACTN</name>
<dbReference type="EMBL" id="BOQP01000049">
    <property type="protein sequence ID" value="GIM81822.1"/>
    <property type="molecule type" value="Genomic_DNA"/>
</dbReference>
<proteinExistence type="predicted"/>
<comment type="caution">
    <text evidence="1">The sequence shown here is derived from an EMBL/GenBank/DDBJ whole genome shotgun (WGS) entry which is preliminary data.</text>
</comment>
<dbReference type="Proteomes" id="UP000680865">
    <property type="component" value="Unassembled WGS sequence"/>
</dbReference>
<protein>
    <submittedName>
        <fullName evidence="1">Uncharacterized protein</fullName>
    </submittedName>
</protein>
<evidence type="ECO:0000313" key="1">
    <source>
        <dbReference type="EMBL" id="GIM81822.1"/>
    </source>
</evidence>
<keyword evidence="2" id="KW-1185">Reference proteome</keyword>
<accession>A0A919SZ58</accession>
<reference evidence="1" key="1">
    <citation type="submission" date="2021-03" db="EMBL/GenBank/DDBJ databases">
        <title>Whole genome shotgun sequence of Actinoplanes consettensis NBRC 14913.</title>
        <authorList>
            <person name="Komaki H."/>
            <person name="Tamura T."/>
        </authorList>
    </citation>
    <scope>NUCLEOTIDE SEQUENCE</scope>
    <source>
        <strain evidence="1">NBRC 14913</strain>
    </source>
</reference>
<dbReference type="AlphaFoldDB" id="A0A919SZ58"/>
<sequence length="108" mass="11188">MAAVARLLPRYWDGRRLLQFLAGIALIALAFAIPTLTAPATVPEPPAVVTVVDAPTATTDLADRVVQPEPLADTLDEDVLEVSPIDAGSVIPGGLRPNAFAGRAPPLA</sequence>
<organism evidence="1 2">
    <name type="scientific">Winogradskya consettensis</name>
    <dbReference type="NCBI Taxonomy" id="113560"/>
    <lineage>
        <taxon>Bacteria</taxon>
        <taxon>Bacillati</taxon>
        <taxon>Actinomycetota</taxon>
        <taxon>Actinomycetes</taxon>
        <taxon>Micromonosporales</taxon>
        <taxon>Micromonosporaceae</taxon>
        <taxon>Winogradskya</taxon>
    </lineage>
</organism>
<gene>
    <name evidence="1" type="ORF">Aco04nite_78570</name>
</gene>
<evidence type="ECO:0000313" key="2">
    <source>
        <dbReference type="Proteomes" id="UP000680865"/>
    </source>
</evidence>
<dbReference type="RefSeq" id="WP_213002248.1">
    <property type="nucleotide sequence ID" value="NZ_BAAATW010000001.1"/>
</dbReference>